<keyword evidence="2" id="KW-0576">Peroxisome</keyword>
<dbReference type="RefSeq" id="XP_024080854.1">
    <property type="nucleotide sequence ID" value="XM_024225086.1"/>
</dbReference>
<evidence type="ECO:0000256" key="1">
    <source>
        <dbReference type="ARBA" id="ARBA00004275"/>
    </source>
</evidence>
<dbReference type="InterPro" id="IPR001753">
    <property type="entry name" value="Enoyl-CoA_hydra/iso"/>
</dbReference>
<dbReference type="CDD" id="cd06558">
    <property type="entry name" value="crotonase-like"/>
    <property type="match status" value="1"/>
</dbReference>
<protein>
    <recommendedName>
        <fullName evidence="6">Enoyl-CoA delta isomerase 2, mitochondrial</fullName>
    </recommendedName>
</protein>
<sequence>MAENELEVTKESKLLIIKLNRPHKRNAINLQMYKKIRNTLKEAEEDDVTIVVVTGVGDYFTSGNDFSLDGFGEEDMEVLTRNKVDYVRAFLHSLIHFPKLLVAVINGHVVGIGVTMLGLFDLVYCVDDATFHTPFSDLGICAEGCSTYTLPRSMGKSLAAQMLYFSKKITAKEAKDSGFVAQLIKKSEIPMIFESLKVHSTLPAKSLLYTKRLVRNHDLPALNVALNMENEYLIELFQSEDFMNALMTRMSKKQSKL</sequence>
<proteinExistence type="predicted"/>
<reference evidence="4" key="1">
    <citation type="submission" date="2022-01" db="UniProtKB">
        <authorList>
            <consortium name="EnsemblMetazoa"/>
        </authorList>
    </citation>
    <scope>IDENTIFICATION</scope>
</reference>
<dbReference type="OMA" id="VVWPKIR"/>
<evidence type="ECO:0000313" key="5">
    <source>
        <dbReference type="Proteomes" id="UP000494040"/>
    </source>
</evidence>
<dbReference type="Gene3D" id="1.10.12.10">
    <property type="entry name" value="Lyase 2-enoyl-coa Hydratase, Chain A, domain 2"/>
    <property type="match status" value="1"/>
</dbReference>
<dbReference type="GeneID" id="112126290"/>
<dbReference type="SUPFAM" id="SSF52096">
    <property type="entry name" value="ClpP/crotonase"/>
    <property type="match status" value="1"/>
</dbReference>
<evidence type="ECO:0000313" key="4">
    <source>
        <dbReference type="EnsemblMetazoa" id="XP_024080854.1"/>
    </source>
</evidence>
<keyword evidence="5" id="KW-1185">Reference proteome</keyword>
<evidence type="ECO:0008006" key="6">
    <source>
        <dbReference type="Google" id="ProtNLM"/>
    </source>
</evidence>
<dbReference type="InterPro" id="IPR014748">
    <property type="entry name" value="Enoyl-CoA_hydra_C"/>
</dbReference>
<dbReference type="InterPro" id="IPR029045">
    <property type="entry name" value="ClpP/crotonase-like_dom_sf"/>
</dbReference>
<evidence type="ECO:0000256" key="2">
    <source>
        <dbReference type="ARBA" id="ARBA00023140"/>
    </source>
</evidence>
<dbReference type="Proteomes" id="UP000494040">
    <property type="component" value="Unassembled WGS sequence"/>
</dbReference>
<keyword evidence="3" id="KW-0413">Isomerase</keyword>
<dbReference type="GO" id="GO:0004165">
    <property type="term" value="F:delta(3)-delta(2)-enoyl-CoA isomerase activity"/>
    <property type="evidence" value="ECO:0007669"/>
    <property type="project" value="UniProtKB-ARBA"/>
</dbReference>
<dbReference type="PANTHER" id="PTHR43684:SF1">
    <property type="entry name" value="ENOYL-COA DELTA ISOMERASE 2"/>
    <property type="match status" value="1"/>
</dbReference>
<dbReference type="EnsemblMetazoa" id="XM_024225086.1">
    <property type="protein sequence ID" value="XP_024080854.1"/>
    <property type="gene ID" value="LOC112126290"/>
</dbReference>
<comment type="subcellular location">
    <subcellularLocation>
        <location evidence="1">Peroxisome</location>
    </subcellularLocation>
</comment>
<evidence type="ECO:0000256" key="3">
    <source>
        <dbReference type="ARBA" id="ARBA00023235"/>
    </source>
</evidence>
<organism evidence="4 5">
    <name type="scientific">Cimex lectularius</name>
    <name type="common">Bed bug</name>
    <name type="synonym">Acanthia lectularia</name>
    <dbReference type="NCBI Taxonomy" id="79782"/>
    <lineage>
        <taxon>Eukaryota</taxon>
        <taxon>Metazoa</taxon>
        <taxon>Ecdysozoa</taxon>
        <taxon>Arthropoda</taxon>
        <taxon>Hexapoda</taxon>
        <taxon>Insecta</taxon>
        <taxon>Pterygota</taxon>
        <taxon>Neoptera</taxon>
        <taxon>Paraneoptera</taxon>
        <taxon>Hemiptera</taxon>
        <taxon>Heteroptera</taxon>
        <taxon>Panheteroptera</taxon>
        <taxon>Cimicomorpha</taxon>
        <taxon>Cimicidae</taxon>
        <taxon>Cimex</taxon>
    </lineage>
</organism>
<accession>A0A8I6SEZ2</accession>
<dbReference type="OrthoDB" id="409763at2759"/>
<name>A0A8I6SEZ2_CIMLE</name>
<dbReference type="GO" id="GO:0005777">
    <property type="term" value="C:peroxisome"/>
    <property type="evidence" value="ECO:0007669"/>
    <property type="project" value="UniProtKB-SubCell"/>
</dbReference>
<dbReference type="AlphaFoldDB" id="A0A8I6SEZ2"/>
<dbReference type="PANTHER" id="PTHR43684">
    <property type="match status" value="1"/>
</dbReference>
<dbReference type="KEGG" id="clec:112126290"/>
<dbReference type="Gene3D" id="3.90.226.10">
    <property type="entry name" value="2-enoyl-CoA Hydratase, Chain A, domain 1"/>
    <property type="match status" value="1"/>
</dbReference>
<dbReference type="InterPro" id="IPR051053">
    <property type="entry name" value="ECH/Chromodomain_protein"/>
</dbReference>
<dbReference type="Pfam" id="PF00378">
    <property type="entry name" value="ECH_1"/>
    <property type="match status" value="1"/>
</dbReference>